<reference evidence="1 2" key="1">
    <citation type="submission" date="2019-09" db="EMBL/GenBank/DDBJ databases">
        <title>Taxonomy of Antarctic Massilia spp.: description of Massilia rubra sp. nov., Massilia aquatica sp. nov., Massilia mucilaginosa sp. nov., Massilia frigida sp. nov. isolated from streams, lakes and regoliths.</title>
        <authorList>
            <person name="Holochova P."/>
            <person name="Sedlacek I."/>
            <person name="Kralova S."/>
            <person name="Maslanova I."/>
            <person name="Busse H.-J."/>
            <person name="Stankova E."/>
            <person name="Vrbovska V."/>
            <person name="Kovarovic V."/>
            <person name="Bartak M."/>
            <person name="Svec P."/>
            <person name="Pantucek R."/>
        </authorList>
    </citation>
    <scope>NUCLEOTIDE SEQUENCE [LARGE SCALE GENOMIC DNA]</scope>
    <source>
        <strain evidence="1 2">CCM 8692</strain>
    </source>
</reference>
<proteinExistence type="predicted"/>
<dbReference type="RefSeq" id="WP_167232806.1">
    <property type="nucleotide sequence ID" value="NZ_VUYU01000046.1"/>
</dbReference>
<gene>
    <name evidence="1" type="ORF">F0185_32950</name>
</gene>
<evidence type="ECO:0000313" key="2">
    <source>
        <dbReference type="Proteomes" id="UP000785613"/>
    </source>
</evidence>
<dbReference type="EMBL" id="VUYU01000046">
    <property type="protein sequence ID" value="NHZ38357.1"/>
    <property type="molecule type" value="Genomic_DNA"/>
</dbReference>
<sequence>MDQKQKRNRKNASCAKNKNYSLLEKAQQSLLKYVSQRKKISFFFRRITFPACGREILAV</sequence>
<organism evidence="1 2">
    <name type="scientific">Massilia rubra</name>
    <dbReference type="NCBI Taxonomy" id="2607910"/>
    <lineage>
        <taxon>Bacteria</taxon>
        <taxon>Pseudomonadati</taxon>
        <taxon>Pseudomonadota</taxon>
        <taxon>Betaproteobacteria</taxon>
        <taxon>Burkholderiales</taxon>
        <taxon>Oxalobacteraceae</taxon>
        <taxon>Telluria group</taxon>
        <taxon>Massilia</taxon>
    </lineage>
</organism>
<protein>
    <submittedName>
        <fullName evidence="1">Uncharacterized protein</fullName>
    </submittedName>
</protein>
<accession>A0ABX0M1Z9</accession>
<dbReference type="Proteomes" id="UP000785613">
    <property type="component" value="Unassembled WGS sequence"/>
</dbReference>
<keyword evidence="2" id="KW-1185">Reference proteome</keyword>
<name>A0ABX0M1Z9_9BURK</name>
<comment type="caution">
    <text evidence="1">The sequence shown here is derived from an EMBL/GenBank/DDBJ whole genome shotgun (WGS) entry which is preliminary data.</text>
</comment>
<evidence type="ECO:0000313" key="1">
    <source>
        <dbReference type="EMBL" id="NHZ38357.1"/>
    </source>
</evidence>